<keyword evidence="3" id="KW-1185">Reference proteome</keyword>
<dbReference type="Proteomes" id="UP000000628">
    <property type="component" value="Chromosome"/>
</dbReference>
<dbReference type="STRING" id="471856.Jden_1841"/>
<name>C7QZI6_JONDD</name>
<feature type="compositionally biased region" description="Polar residues" evidence="1">
    <location>
        <begin position="1"/>
        <end position="10"/>
    </location>
</feature>
<organism evidence="2 3">
    <name type="scientific">Jonesia denitrificans (strain ATCC 14870 / DSM 20603 / BCRC 15368 / CIP 55.134 / JCM 11481 / NBRC 15587 / NCTC 10816 / Prevot 55134)</name>
    <name type="common">Listeria denitrificans</name>
    <dbReference type="NCBI Taxonomy" id="471856"/>
    <lineage>
        <taxon>Bacteria</taxon>
        <taxon>Bacillati</taxon>
        <taxon>Actinomycetota</taxon>
        <taxon>Actinomycetes</taxon>
        <taxon>Micrococcales</taxon>
        <taxon>Jonesiaceae</taxon>
        <taxon>Jonesia</taxon>
    </lineage>
</organism>
<reference evidence="2 3" key="1">
    <citation type="journal article" date="2009" name="Stand. Genomic Sci.">
        <title>Complete genome sequence of Jonesia denitrificans type strain (Prevot 55134).</title>
        <authorList>
            <person name="Pukall R."/>
            <person name="Gehrich-Schroter G."/>
            <person name="Lapidus A."/>
            <person name="Nolan M."/>
            <person name="Glavina Del Rio T."/>
            <person name="Lucas S."/>
            <person name="Chen F."/>
            <person name="Tice H."/>
            <person name="Pitluck S."/>
            <person name="Cheng J.F."/>
            <person name="Copeland A."/>
            <person name="Saunders E."/>
            <person name="Brettin T."/>
            <person name="Detter J.C."/>
            <person name="Bruce D."/>
            <person name="Goodwin L."/>
            <person name="Pati A."/>
            <person name="Ivanova N."/>
            <person name="Mavromatis K."/>
            <person name="Ovchinnikova G."/>
            <person name="Chen A."/>
            <person name="Palaniappan K."/>
            <person name="Land M."/>
            <person name="Hauser L."/>
            <person name="Chang Y.J."/>
            <person name="Jeffries C.D."/>
            <person name="Chain P."/>
            <person name="Goker M."/>
            <person name="Bristow J."/>
            <person name="Eisen J.A."/>
            <person name="Markowitz V."/>
            <person name="Hugenholtz P."/>
            <person name="Kyrpides N.C."/>
            <person name="Klenk H.P."/>
            <person name="Han C."/>
        </authorList>
    </citation>
    <scope>NUCLEOTIDE SEQUENCE [LARGE SCALE GENOMIC DNA]</scope>
    <source>
        <strain evidence="3">ATCC 14870 / DSM 20603 / BCRC 15368 / CIP 55.134 / JCM 11481 / NBRC 15587 / NCTC 10816 / Prevot 55134</strain>
    </source>
</reference>
<dbReference type="EMBL" id="CP001706">
    <property type="protein sequence ID" value="ACV09484.1"/>
    <property type="molecule type" value="Genomic_DNA"/>
</dbReference>
<evidence type="ECO:0000256" key="1">
    <source>
        <dbReference type="SAM" id="MobiDB-lite"/>
    </source>
</evidence>
<accession>C7QZI6</accession>
<dbReference type="HOGENOM" id="CLU_3153791_0_0_11"/>
<proteinExistence type="predicted"/>
<feature type="region of interest" description="Disordered" evidence="1">
    <location>
        <begin position="1"/>
        <end position="48"/>
    </location>
</feature>
<sequence length="48" mass="5087">MYRADINSTRPVGMAPHEVEGKGSGAHEISTAKQNDHQLRQGGANIVG</sequence>
<dbReference type="AlphaFoldDB" id="C7QZI6"/>
<gene>
    <name evidence="2" type="ordered locus">Jden_1841</name>
</gene>
<dbReference type="KEGG" id="jde:Jden_1841"/>
<evidence type="ECO:0000313" key="3">
    <source>
        <dbReference type="Proteomes" id="UP000000628"/>
    </source>
</evidence>
<protein>
    <submittedName>
        <fullName evidence="2">Uncharacterized protein</fullName>
    </submittedName>
</protein>
<evidence type="ECO:0000313" key="2">
    <source>
        <dbReference type="EMBL" id="ACV09484.1"/>
    </source>
</evidence>